<accession>A0AAT9FKC1</accession>
<evidence type="ECO:0000313" key="2">
    <source>
        <dbReference type="EMBL" id="BDS06474.1"/>
    </source>
</evidence>
<reference evidence="2" key="1">
    <citation type="submission" date="2024-07" db="EMBL/GenBank/DDBJ databases">
        <title>Complete genome sequence of Verrucomicrobiaceae bacterium NT6N.</title>
        <authorList>
            <person name="Huang C."/>
            <person name="Takami H."/>
            <person name="Hamasaki K."/>
        </authorList>
    </citation>
    <scope>NUCLEOTIDE SEQUENCE</scope>
    <source>
        <strain evidence="2">NT6N</strain>
    </source>
</reference>
<dbReference type="EMBL" id="AP026866">
    <property type="protein sequence ID" value="BDS06474.1"/>
    <property type="molecule type" value="Genomic_DNA"/>
</dbReference>
<dbReference type="KEGG" id="osu:NT6N_15140"/>
<evidence type="ECO:0008006" key="3">
    <source>
        <dbReference type="Google" id="ProtNLM"/>
    </source>
</evidence>
<dbReference type="NCBIfam" id="TIGR02595">
    <property type="entry name" value="PEP_CTERM"/>
    <property type="match status" value="1"/>
</dbReference>
<evidence type="ECO:0000256" key="1">
    <source>
        <dbReference type="SAM" id="SignalP"/>
    </source>
</evidence>
<keyword evidence="1" id="KW-0732">Signal</keyword>
<dbReference type="InterPro" id="IPR013424">
    <property type="entry name" value="Ice-binding_C"/>
</dbReference>
<name>A0AAT9FKC1_9BACT</name>
<sequence length="255" mass="26513">MNVLKIPSLVVIAVLAGGLKSADAATVIFSDDFESYSDTASMQTVWGAAGLGSLNTTFGNSGQSMSHPGGTDNIITIGTQQATASEPLIYTVDIYDDGASANKRLTAGLRSAGVANLLEMGMYDDPNHYAVRAVLPGPNWVAFDNIMDDGGNPIANAPVVGWHRFQVVLDGTDATFTLDLGSTGIVNATTVLAASWHPNGVDSIRLGGPSSLSSAGGGGFYDNVSLVSVPEPTSTCLLMISAMTMVVIRRRHHIP</sequence>
<feature type="signal peptide" evidence="1">
    <location>
        <begin position="1"/>
        <end position="24"/>
    </location>
</feature>
<feature type="chain" id="PRO_5043467870" description="PEP-CTERM sorting domain-containing protein" evidence="1">
    <location>
        <begin position="25"/>
        <end position="255"/>
    </location>
</feature>
<gene>
    <name evidence="2" type="ORF">NT6N_15140</name>
</gene>
<proteinExistence type="predicted"/>
<dbReference type="AlphaFoldDB" id="A0AAT9FKC1"/>
<organism evidence="2">
    <name type="scientific">Oceaniferula spumae</name>
    <dbReference type="NCBI Taxonomy" id="2979115"/>
    <lineage>
        <taxon>Bacteria</taxon>
        <taxon>Pseudomonadati</taxon>
        <taxon>Verrucomicrobiota</taxon>
        <taxon>Verrucomicrobiia</taxon>
        <taxon>Verrucomicrobiales</taxon>
        <taxon>Verrucomicrobiaceae</taxon>
        <taxon>Oceaniferula</taxon>
    </lineage>
</organism>
<protein>
    <recommendedName>
        <fullName evidence="3">PEP-CTERM sorting domain-containing protein</fullName>
    </recommendedName>
</protein>